<evidence type="ECO:0000313" key="8">
    <source>
        <dbReference type="Proteomes" id="UP000072660"/>
    </source>
</evidence>
<sequence>MRYVITAVFIFLCCMQAQAQDKTLRFYNWNDYMVPEVLADFTKETGIKVETPIYVGMEEMMKVVRSGEAFDVLVPSHFGLPPLIDEGYLQPLDRTKLPNWAYTDQQLMVKLAPFDPQNLYAAPYLWGTVGIAINKPQAEAAFGGPLPESWDLFFNPKLVSRFTGCGVSALDAANETLTILLNYKGLDMKRSSPRRIEQMGAILDALRPNLRYVDDERYLVDLSQGKLCLAIAWVGEALQAREAGQPVEFFIPREGSVMFLDTLVIPANAPNPELAYRFINYLMRPEIAARLTEGLFFANYNLEAAKFLGPALVNNHSIYPDTATMLRLHTLEPLSETQEAARDHIWTRFVEGK</sequence>
<dbReference type="GO" id="GO:0015846">
    <property type="term" value="P:polyamine transport"/>
    <property type="evidence" value="ECO:0007669"/>
    <property type="project" value="InterPro"/>
</dbReference>
<dbReference type="PRINTS" id="PR00909">
    <property type="entry name" value="SPERMDNBNDNG"/>
</dbReference>
<gene>
    <name evidence="7" type="ORF">AXE65_09125</name>
</gene>
<evidence type="ECO:0000256" key="5">
    <source>
        <dbReference type="PIRNR" id="PIRNR019574"/>
    </source>
</evidence>
<accession>A0A139SY84</accession>
<dbReference type="Gene3D" id="3.40.190.10">
    <property type="entry name" value="Periplasmic binding protein-like II"/>
    <property type="match status" value="2"/>
</dbReference>
<comment type="caution">
    <text evidence="7">The sequence shown here is derived from an EMBL/GenBank/DDBJ whole genome shotgun (WGS) entry which is preliminary data.</text>
</comment>
<comment type="subcellular location">
    <subcellularLocation>
        <location evidence="1 5">Periplasm</location>
    </subcellularLocation>
</comment>
<dbReference type="PIRSF" id="PIRSF019574">
    <property type="entry name" value="Periplasmic_polyamine_BP"/>
    <property type="match status" value="1"/>
</dbReference>
<evidence type="ECO:0000313" key="7">
    <source>
        <dbReference type="EMBL" id="KXU39352.1"/>
    </source>
</evidence>
<dbReference type="SUPFAM" id="SSF53850">
    <property type="entry name" value="Periplasmic binding protein-like II"/>
    <property type="match status" value="1"/>
</dbReference>
<dbReference type="Pfam" id="PF13416">
    <property type="entry name" value="SBP_bac_8"/>
    <property type="match status" value="1"/>
</dbReference>
<feature type="chain" id="PRO_5007299484" description="Putrescine-binding periplasmic protein" evidence="6">
    <location>
        <begin position="20"/>
        <end position="353"/>
    </location>
</feature>
<dbReference type="RefSeq" id="WP_068386766.1">
    <property type="nucleotide sequence ID" value="NZ_LSZO01000017.1"/>
</dbReference>
<dbReference type="GO" id="GO:0042597">
    <property type="term" value="C:periplasmic space"/>
    <property type="evidence" value="ECO:0007669"/>
    <property type="project" value="UniProtKB-SubCell"/>
</dbReference>
<keyword evidence="2 5" id="KW-0813">Transport</keyword>
<keyword evidence="3 6" id="KW-0732">Signal</keyword>
<dbReference type="AlphaFoldDB" id="A0A139SY84"/>
<evidence type="ECO:0000256" key="3">
    <source>
        <dbReference type="ARBA" id="ARBA00022729"/>
    </source>
</evidence>
<comment type="similarity">
    <text evidence="5">Belongs to the bacterial solute-binding protein PotD/PotF family.</text>
</comment>
<keyword evidence="8" id="KW-1185">Reference proteome</keyword>
<feature type="signal peptide" evidence="6">
    <location>
        <begin position="1"/>
        <end position="19"/>
    </location>
</feature>
<dbReference type="OrthoDB" id="9769319at2"/>
<evidence type="ECO:0000256" key="6">
    <source>
        <dbReference type="SAM" id="SignalP"/>
    </source>
</evidence>
<evidence type="ECO:0000256" key="4">
    <source>
        <dbReference type="ARBA" id="ARBA00022764"/>
    </source>
</evidence>
<proteinExistence type="inferred from homology"/>
<protein>
    <recommendedName>
        <fullName evidence="5">Putrescine-binding periplasmic protein</fullName>
    </recommendedName>
</protein>
<dbReference type="EMBL" id="LSZO01000017">
    <property type="protein sequence ID" value="KXU39352.1"/>
    <property type="molecule type" value="Genomic_DNA"/>
</dbReference>
<organism evidence="7 8">
    <name type="scientific">Ventosimonas gracilis</name>
    <dbReference type="NCBI Taxonomy" id="1680762"/>
    <lineage>
        <taxon>Bacteria</taxon>
        <taxon>Pseudomonadati</taxon>
        <taxon>Pseudomonadota</taxon>
        <taxon>Gammaproteobacteria</taxon>
        <taxon>Pseudomonadales</taxon>
        <taxon>Ventosimonadaceae</taxon>
        <taxon>Ventosimonas</taxon>
    </lineage>
</organism>
<dbReference type="InterPro" id="IPR001188">
    <property type="entry name" value="Sperm_putr-bd"/>
</dbReference>
<evidence type="ECO:0000256" key="1">
    <source>
        <dbReference type="ARBA" id="ARBA00004418"/>
    </source>
</evidence>
<keyword evidence="4 5" id="KW-0574">Periplasm</keyword>
<name>A0A139SY84_9GAMM</name>
<evidence type="ECO:0000256" key="2">
    <source>
        <dbReference type="ARBA" id="ARBA00022448"/>
    </source>
</evidence>
<dbReference type="GO" id="GO:0019808">
    <property type="term" value="F:polyamine binding"/>
    <property type="evidence" value="ECO:0007669"/>
    <property type="project" value="InterPro"/>
</dbReference>
<dbReference type="PANTHER" id="PTHR30222">
    <property type="entry name" value="SPERMIDINE/PUTRESCINE-BINDING PERIPLASMIC PROTEIN"/>
    <property type="match status" value="1"/>
</dbReference>
<dbReference type="InterPro" id="IPR006059">
    <property type="entry name" value="SBP"/>
</dbReference>
<reference evidence="7 8" key="1">
    <citation type="submission" date="2016-02" db="EMBL/GenBank/DDBJ databases">
        <authorList>
            <person name="Wen L."/>
            <person name="He K."/>
            <person name="Yang H."/>
        </authorList>
    </citation>
    <scope>NUCLEOTIDE SEQUENCE [LARGE SCALE GENOMIC DNA]</scope>
    <source>
        <strain evidence="7 8">CV58</strain>
    </source>
</reference>
<dbReference type="Proteomes" id="UP000072660">
    <property type="component" value="Unassembled WGS sequence"/>
</dbReference>
<dbReference type="PANTHER" id="PTHR30222:SF18">
    <property type="entry name" value="BIFUNCTIONAL POLYHYDROXYBUTYRATE SYNTHASE _ ABC TRANSPORTER PERIPLASMIC BINDING PROTEIN-RELATED"/>
    <property type="match status" value="1"/>
</dbReference>
<comment type="function">
    <text evidence="5">Required for the activity of the bacterial periplasmic transport system of putrescine.</text>
</comment>